<dbReference type="PIRSF" id="PIRSF006066">
    <property type="entry name" value="HI0050"/>
    <property type="match status" value="1"/>
</dbReference>
<evidence type="ECO:0000256" key="6">
    <source>
        <dbReference type="ARBA" id="ARBA00023136"/>
    </source>
</evidence>
<feature type="transmembrane region" description="Helical" evidence="7">
    <location>
        <begin position="51"/>
        <end position="71"/>
    </location>
</feature>
<dbReference type="Pfam" id="PF06808">
    <property type="entry name" value="DctM"/>
    <property type="match status" value="1"/>
</dbReference>
<feature type="transmembrane region" description="Helical" evidence="7">
    <location>
        <begin position="6"/>
        <end position="30"/>
    </location>
</feature>
<evidence type="ECO:0000256" key="7">
    <source>
        <dbReference type="SAM" id="Phobius"/>
    </source>
</evidence>
<keyword evidence="5 7" id="KW-1133">Transmembrane helix</keyword>
<keyword evidence="4 7" id="KW-0812">Transmembrane</keyword>
<gene>
    <name evidence="9" type="primary">siaT_4</name>
    <name evidence="9" type="ORF">ERS852551_01310</name>
</gene>
<name>A0A174PLP9_9FIRM</name>
<keyword evidence="6 7" id="KW-0472">Membrane</keyword>
<sequence length="423" mass="45501">MIVVISFFLLLILGIPVSLVVLISSVLGIVAFSDISLMLVAEQMFNGLNNFVLLGIPFFIMAGNIAAKGSISGHLINVMRMLLGPIKGGSVIAGICACAFFAAISGSSIATVVAIGTIMIPALIEMGYPEEMAEGSITAGGSIGILIPPSAPMIMICVAMGTSVGKQFMAGFIPGILLAAVWCVYIYFKCKKSNIQDTKVYTKEEKKEIWKKSIWALLYPFIVLGGIYFGFATPTEAAAIALIYVILIEVFVYKTLTLGQIAQEAYGALKTSGSIIFIISCAAVLNWLITTQQIPALISGMIAEYVSNKVIFILILVAIFFIAGCFMDLIALIVILGPILAPTLSIFNIDPILFGIMCVMCVQISYITPPFGLNLYATMGMRKRTMMQVSKSILPYLLILIVVTLAVCFIPQISLFLPNMMNV</sequence>
<dbReference type="PANTHER" id="PTHR33362:SF5">
    <property type="entry name" value="C4-DICARBOXYLATE TRAP TRANSPORTER LARGE PERMEASE PROTEIN DCTM"/>
    <property type="match status" value="1"/>
</dbReference>
<feature type="transmembrane region" description="Helical" evidence="7">
    <location>
        <begin position="268"/>
        <end position="290"/>
    </location>
</feature>
<dbReference type="EMBL" id="CZBE01000007">
    <property type="protein sequence ID" value="CUP59730.1"/>
    <property type="molecule type" value="Genomic_DNA"/>
</dbReference>
<evidence type="ECO:0000256" key="3">
    <source>
        <dbReference type="ARBA" id="ARBA00022519"/>
    </source>
</evidence>
<comment type="subcellular location">
    <subcellularLocation>
        <location evidence="1">Cell inner membrane</location>
        <topology evidence="1">Multi-pass membrane protein</topology>
    </subcellularLocation>
</comment>
<organism evidence="9 10">
    <name type="scientific">Anaerotruncus colihominis</name>
    <dbReference type="NCBI Taxonomy" id="169435"/>
    <lineage>
        <taxon>Bacteria</taxon>
        <taxon>Bacillati</taxon>
        <taxon>Bacillota</taxon>
        <taxon>Clostridia</taxon>
        <taxon>Eubacteriales</taxon>
        <taxon>Oscillospiraceae</taxon>
        <taxon>Anaerotruncus</taxon>
    </lineage>
</organism>
<evidence type="ECO:0000256" key="2">
    <source>
        <dbReference type="ARBA" id="ARBA00022475"/>
    </source>
</evidence>
<feature type="transmembrane region" description="Helical" evidence="7">
    <location>
        <begin position="310"/>
        <end position="340"/>
    </location>
</feature>
<feature type="domain" description="TRAP C4-dicarboxylate transport system permease DctM subunit" evidence="8">
    <location>
        <begin position="4"/>
        <end position="413"/>
    </location>
</feature>
<keyword evidence="3" id="KW-0997">Cell inner membrane</keyword>
<accession>A0A174PLP9</accession>
<evidence type="ECO:0000313" key="9">
    <source>
        <dbReference type="EMBL" id="CUP59730.1"/>
    </source>
</evidence>
<evidence type="ECO:0000259" key="8">
    <source>
        <dbReference type="Pfam" id="PF06808"/>
    </source>
</evidence>
<reference evidence="9 10" key="1">
    <citation type="submission" date="2015-09" db="EMBL/GenBank/DDBJ databases">
        <authorList>
            <consortium name="Pathogen Informatics"/>
        </authorList>
    </citation>
    <scope>NUCLEOTIDE SEQUENCE [LARGE SCALE GENOMIC DNA]</scope>
    <source>
        <strain evidence="9 10">2789STDY5834939</strain>
    </source>
</reference>
<dbReference type="InterPro" id="IPR004681">
    <property type="entry name" value="TRAP_DctM"/>
</dbReference>
<protein>
    <submittedName>
        <fullName evidence="9">Neu5Ac permease</fullName>
    </submittedName>
</protein>
<feature type="transmembrane region" description="Helical" evidence="7">
    <location>
        <begin position="352"/>
        <end position="373"/>
    </location>
</feature>
<dbReference type="OrthoDB" id="9777699at2"/>
<feature type="transmembrane region" description="Helical" evidence="7">
    <location>
        <begin position="168"/>
        <end position="188"/>
    </location>
</feature>
<dbReference type="AlphaFoldDB" id="A0A174PLP9"/>
<feature type="transmembrane region" description="Helical" evidence="7">
    <location>
        <begin position="393"/>
        <end position="417"/>
    </location>
</feature>
<feature type="transmembrane region" description="Helical" evidence="7">
    <location>
        <begin position="136"/>
        <end position="162"/>
    </location>
</feature>
<dbReference type="RefSeq" id="WP_055244675.1">
    <property type="nucleotide sequence ID" value="NZ_CABIWA010000009.1"/>
</dbReference>
<evidence type="ECO:0000256" key="5">
    <source>
        <dbReference type="ARBA" id="ARBA00022989"/>
    </source>
</evidence>
<dbReference type="InterPro" id="IPR010656">
    <property type="entry name" value="DctM"/>
</dbReference>
<dbReference type="GO" id="GO:0022857">
    <property type="term" value="F:transmembrane transporter activity"/>
    <property type="evidence" value="ECO:0007669"/>
    <property type="project" value="TreeGrafter"/>
</dbReference>
<evidence type="ECO:0000256" key="1">
    <source>
        <dbReference type="ARBA" id="ARBA00004429"/>
    </source>
</evidence>
<feature type="transmembrane region" description="Helical" evidence="7">
    <location>
        <begin position="91"/>
        <end position="124"/>
    </location>
</feature>
<evidence type="ECO:0000256" key="4">
    <source>
        <dbReference type="ARBA" id="ARBA00022692"/>
    </source>
</evidence>
<dbReference type="PANTHER" id="PTHR33362">
    <property type="entry name" value="SIALIC ACID TRAP TRANSPORTER PERMEASE PROTEIN SIAT-RELATED"/>
    <property type="match status" value="1"/>
</dbReference>
<dbReference type="Proteomes" id="UP000095765">
    <property type="component" value="Unassembled WGS sequence"/>
</dbReference>
<keyword evidence="2" id="KW-1003">Cell membrane</keyword>
<feature type="transmembrane region" description="Helical" evidence="7">
    <location>
        <begin position="237"/>
        <end position="256"/>
    </location>
</feature>
<proteinExistence type="predicted"/>
<feature type="transmembrane region" description="Helical" evidence="7">
    <location>
        <begin position="209"/>
        <end position="231"/>
    </location>
</feature>
<dbReference type="GO" id="GO:0005886">
    <property type="term" value="C:plasma membrane"/>
    <property type="evidence" value="ECO:0007669"/>
    <property type="project" value="UniProtKB-SubCell"/>
</dbReference>
<evidence type="ECO:0000313" key="10">
    <source>
        <dbReference type="Proteomes" id="UP000095765"/>
    </source>
</evidence>
<dbReference type="NCBIfam" id="TIGR00786">
    <property type="entry name" value="dctM"/>
    <property type="match status" value="1"/>
</dbReference>